<dbReference type="PANTHER" id="PTHR30562">
    <property type="entry name" value="UVRC/OXIDOREDUCTASE"/>
    <property type="match status" value="1"/>
</dbReference>
<dbReference type="Gene3D" id="3.40.1440.10">
    <property type="entry name" value="GIY-YIG endonuclease"/>
    <property type="match status" value="1"/>
</dbReference>
<dbReference type="InterPro" id="IPR050066">
    <property type="entry name" value="UvrABC_protein_C"/>
</dbReference>
<dbReference type="InterPro" id="IPR035901">
    <property type="entry name" value="GIY-YIG_endonuc_sf"/>
</dbReference>
<dbReference type="AlphaFoldDB" id="A0A1M5A128"/>
<dbReference type="OrthoDB" id="1522984at2"/>
<evidence type="ECO:0000256" key="7">
    <source>
        <dbReference type="ARBA" id="ARBA00040756"/>
    </source>
</evidence>
<evidence type="ECO:0000256" key="4">
    <source>
        <dbReference type="ARBA" id="ARBA00022881"/>
    </source>
</evidence>
<evidence type="ECO:0000256" key="5">
    <source>
        <dbReference type="ARBA" id="ARBA00023204"/>
    </source>
</evidence>
<sequence length="374" mass="43618">MRKRQDPPHFQGTVAAGRSAVSGRSNYIRQFGVTTFKVHSHFFALFRDQVKPLAVSAFRGSSMMGNPPDTMLSVAGGMIRQNSMSQQSMNNPLLFETDNPLEERLGKDFFDTLPTRPGVYKMFSREDLLLYVGKAKNLRRRLFTYRRVTSGSGSRKTRRLVRMVRRIAIELCSSEEEALLRENELIRTQRPPFNRAKKTPETYYYISAVPEGEALTFHLRMHRKEVAPEYVFGAFKGHRGVRRALGALLRQLYIVEKQIATPFLLPSRLLNRLTPLHYTLRITDQKQEQVRRFLGGKSDQLLYEILDHTDRHQLLEQFIGKLILKDMEALKSFYRRCALRNRHMVERLELDSHLIPQDKLDDYLVELAFLQREE</sequence>
<proteinExistence type="predicted"/>
<dbReference type="GO" id="GO:0004518">
    <property type="term" value="F:nuclease activity"/>
    <property type="evidence" value="ECO:0007669"/>
    <property type="project" value="UniProtKB-KW"/>
</dbReference>
<dbReference type="PROSITE" id="PS50164">
    <property type="entry name" value="GIY_YIG"/>
    <property type="match status" value="1"/>
</dbReference>
<evidence type="ECO:0000256" key="1">
    <source>
        <dbReference type="ARBA" id="ARBA00022763"/>
    </source>
</evidence>
<gene>
    <name evidence="11" type="ORF">SAMN05443144_106187</name>
</gene>
<dbReference type="CDD" id="cd10434">
    <property type="entry name" value="GIY-YIG_UvrC_Cho"/>
    <property type="match status" value="1"/>
</dbReference>
<keyword evidence="5" id="KW-0234">DNA repair</keyword>
<keyword evidence="12" id="KW-1185">Reference proteome</keyword>
<dbReference type="RefSeq" id="WP_084088115.1">
    <property type="nucleotide sequence ID" value="NZ_FQUS01000006.1"/>
</dbReference>
<dbReference type="GO" id="GO:0016787">
    <property type="term" value="F:hydrolase activity"/>
    <property type="evidence" value="ECO:0007669"/>
    <property type="project" value="UniProtKB-KW"/>
</dbReference>
<dbReference type="Proteomes" id="UP000184041">
    <property type="component" value="Unassembled WGS sequence"/>
</dbReference>
<name>A0A1M5A128_9BACT</name>
<keyword evidence="4" id="KW-0267">Excision nuclease</keyword>
<dbReference type="PANTHER" id="PTHR30562:SF10">
    <property type="entry name" value="EXCINUCLEASE CHO"/>
    <property type="match status" value="1"/>
</dbReference>
<accession>A0A1M5A128</accession>
<keyword evidence="1" id="KW-0227">DNA damage</keyword>
<evidence type="ECO:0000256" key="6">
    <source>
        <dbReference type="ARBA" id="ARBA00023236"/>
    </source>
</evidence>
<dbReference type="GO" id="GO:0006289">
    <property type="term" value="P:nucleotide-excision repair"/>
    <property type="evidence" value="ECO:0007669"/>
    <property type="project" value="InterPro"/>
</dbReference>
<keyword evidence="6" id="KW-0742">SOS response</keyword>
<dbReference type="SUPFAM" id="SSF82771">
    <property type="entry name" value="GIY-YIG endonuclease"/>
    <property type="match status" value="1"/>
</dbReference>
<dbReference type="InterPro" id="IPR047296">
    <property type="entry name" value="GIY-YIG_UvrC_Cho"/>
</dbReference>
<feature type="domain" description="GIY-YIG" evidence="10">
    <location>
        <begin position="115"/>
        <end position="195"/>
    </location>
</feature>
<evidence type="ECO:0000256" key="8">
    <source>
        <dbReference type="ARBA" id="ARBA00042138"/>
    </source>
</evidence>
<evidence type="ECO:0000313" key="12">
    <source>
        <dbReference type="Proteomes" id="UP000184041"/>
    </source>
</evidence>
<evidence type="ECO:0000256" key="2">
    <source>
        <dbReference type="ARBA" id="ARBA00022769"/>
    </source>
</evidence>
<organism evidence="11 12">
    <name type="scientific">Fodinibius roseus</name>
    <dbReference type="NCBI Taxonomy" id="1194090"/>
    <lineage>
        <taxon>Bacteria</taxon>
        <taxon>Pseudomonadati</taxon>
        <taxon>Balneolota</taxon>
        <taxon>Balneolia</taxon>
        <taxon>Balneolales</taxon>
        <taxon>Balneolaceae</taxon>
        <taxon>Fodinibius</taxon>
    </lineage>
</organism>
<protein>
    <recommendedName>
        <fullName evidence="7">Excinuclease cho</fullName>
    </recommendedName>
    <alternativeName>
        <fullName evidence="9">Endonuclease cho</fullName>
    </alternativeName>
    <alternativeName>
        <fullName evidence="8">UvrC homolog protein</fullName>
    </alternativeName>
</protein>
<reference evidence="11 12" key="1">
    <citation type="submission" date="2016-11" db="EMBL/GenBank/DDBJ databases">
        <authorList>
            <person name="Jaros S."/>
            <person name="Januszkiewicz K."/>
            <person name="Wedrychowicz H."/>
        </authorList>
    </citation>
    <scope>NUCLEOTIDE SEQUENCE [LARGE SCALE GENOMIC DNA]</scope>
    <source>
        <strain evidence="11 12">DSM 21986</strain>
    </source>
</reference>
<keyword evidence="3" id="KW-0378">Hydrolase</keyword>
<evidence type="ECO:0000259" key="10">
    <source>
        <dbReference type="PROSITE" id="PS50164"/>
    </source>
</evidence>
<evidence type="ECO:0000313" key="11">
    <source>
        <dbReference type="EMBL" id="SHF23606.1"/>
    </source>
</evidence>
<evidence type="ECO:0000256" key="9">
    <source>
        <dbReference type="ARBA" id="ARBA00042732"/>
    </source>
</evidence>
<dbReference type="STRING" id="1194090.SAMN05443144_106187"/>
<dbReference type="Pfam" id="PF01541">
    <property type="entry name" value="GIY-YIG"/>
    <property type="match status" value="1"/>
</dbReference>
<keyword evidence="2" id="KW-0228">DNA excision</keyword>
<dbReference type="GO" id="GO:0009380">
    <property type="term" value="C:excinuclease repair complex"/>
    <property type="evidence" value="ECO:0007669"/>
    <property type="project" value="TreeGrafter"/>
</dbReference>
<dbReference type="SMART" id="SM00465">
    <property type="entry name" value="GIYc"/>
    <property type="match status" value="1"/>
</dbReference>
<dbReference type="EMBL" id="FQUS01000006">
    <property type="protein sequence ID" value="SHF23606.1"/>
    <property type="molecule type" value="Genomic_DNA"/>
</dbReference>
<dbReference type="GO" id="GO:0009432">
    <property type="term" value="P:SOS response"/>
    <property type="evidence" value="ECO:0007669"/>
    <property type="project" value="UniProtKB-KW"/>
</dbReference>
<evidence type="ECO:0000256" key="3">
    <source>
        <dbReference type="ARBA" id="ARBA00022801"/>
    </source>
</evidence>
<dbReference type="InterPro" id="IPR000305">
    <property type="entry name" value="GIY-YIG_endonuc"/>
</dbReference>